<dbReference type="InterPro" id="IPR030910">
    <property type="entry name" value="SLAP_dom"/>
</dbReference>
<keyword evidence="2" id="KW-1185">Reference proteome</keyword>
<evidence type="ECO:0000313" key="2">
    <source>
        <dbReference type="Proteomes" id="UP000234748"/>
    </source>
</evidence>
<gene>
    <name evidence="1" type="ORF">CUU66_20650</name>
</gene>
<reference evidence="1 2" key="1">
    <citation type="submission" date="2017-11" db="EMBL/GenBank/DDBJ databases">
        <title>Comparitive Functional Genomics of Dry Heat Resistant strains isolated from the Viking Spacecraft.</title>
        <authorList>
            <person name="Seuylemezian A."/>
            <person name="Cooper K."/>
            <person name="Vaishampayan P."/>
        </authorList>
    </citation>
    <scope>NUCLEOTIDE SEQUENCE [LARGE SCALE GENOMIC DNA]</scope>
    <source>
        <strain evidence="1 2">V1-29</strain>
    </source>
</reference>
<proteinExistence type="predicted"/>
<sequence>MQQLQFEASWDKALAAVDRQKIETIFSETKHINYQGILFSPIREAINHKEALLVSVLVHNFTDHPLTFHDARLLYSVHGEVIADKVFTLPSLAISSKVSMPWTFIFPRNSYIPQTAFENGQLEIELSRSCKAE</sequence>
<dbReference type="RefSeq" id="WP_101645282.1">
    <property type="nucleotide sequence ID" value="NZ_PGUY01000068.1"/>
</dbReference>
<dbReference type="AlphaFoldDB" id="A0A2N5M174"/>
<evidence type="ECO:0000313" key="1">
    <source>
        <dbReference type="EMBL" id="PLT28065.1"/>
    </source>
</evidence>
<protein>
    <submittedName>
        <fullName evidence="1">SLAP domain-containing protein</fullName>
    </submittedName>
</protein>
<comment type="caution">
    <text evidence="1">The sequence shown here is derived from an EMBL/GenBank/DDBJ whole genome shotgun (WGS) entry which is preliminary data.</text>
</comment>
<dbReference type="EMBL" id="PGUY01000068">
    <property type="protein sequence ID" value="PLT28065.1"/>
    <property type="molecule type" value="Genomic_DNA"/>
</dbReference>
<dbReference type="NCBIfam" id="TIGR04398">
    <property type="entry name" value="SLAP_DUP"/>
    <property type="match status" value="1"/>
</dbReference>
<name>A0A2N5M174_9BACI</name>
<dbReference type="OrthoDB" id="1907642at2"/>
<organism evidence="1 2">
    <name type="scientific">Peribacillus deserti</name>
    <dbReference type="NCBI Taxonomy" id="673318"/>
    <lineage>
        <taxon>Bacteria</taxon>
        <taxon>Bacillati</taxon>
        <taxon>Bacillota</taxon>
        <taxon>Bacilli</taxon>
        <taxon>Bacillales</taxon>
        <taxon>Bacillaceae</taxon>
        <taxon>Peribacillus</taxon>
    </lineage>
</organism>
<dbReference type="Proteomes" id="UP000234748">
    <property type="component" value="Unassembled WGS sequence"/>
</dbReference>
<accession>A0A2N5M174</accession>